<dbReference type="WBParaSite" id="Csp11.Scaffold630.g16657.t1">
    <property type="protein sequence ID" value="Csp11.Scaffold630.g16657.t1"/>
    <property type="gene ID" value="Csp11.Scaffold630.g16657"/>
</dbReference>
<dbReference type="AlphaFoldDB" id="A0A1I7UJR0"/>
<sequence length="516" mass="60115">MSENIDELPEIKYLDSLDYLHDKSESSQKEIHFRWIETFETDSEIWFRMLQEFIFPMSGRNGYYFRIVEKYAEAIHFRGAEVTQTKGGLRHLSNASPRFVGEQGSLPTLVSKISEITKEVNVSQYMSSVLSHIGQTAKPAIVAQKFLNRERFANLCLLHSGYRPGLEALLSNYRLLQHFRYAAKRRRDLLTDHIRDLFSDRDLYTQTPEASSLSLQMVLEDWNCTFQDEKIAQLSHGNTLQMRSLHVKGDAYFILIETLNCALALNYPLAQEEMESFASIIDFNSTNARCKLLFQFWRMISKYERNQSLANPQGFLIAAQRLEEECKSELVGLGCTVLVESACKIRSRCDQQYDYIIETITETVSRHPALGPRLMQLAEHCTVGYEREVLLHQMCDLESHNRGVLHPSESTWLNYVEKLVQIVGRFGSVRNTIENSLKIMFEFLDFDFNRFNERAWFLMKKVLELADPSFVIPEWEIRKGWWPKYQLSRTKHGRKMAKAAMHTRKLVLEALEEIII</sequence>
<proteinExistence type="predicted"/>
<dbReference type="PANTHER" id="PTHR32122:SF1">
    <property type="entry name" value="TATA BOX-BINDING PROTEIN-ASSOCIATED FACTOR RNA POLYMERASE I SUBUNIT A"/>
    <property type="match status" value="1"/>
</dbReference>
<dbReference type="PANTHER" id="PTHR32122">
    <property type="entry name" value="TATA BOX-BINDING PROTEIN ASSOCIATED FACTOR RNA POLYMERASE I SUBUNIT A"/>
    <property type="match status" value="1"/>
</dbReference>
<name>A0A1I7UJR0_9PELO</name>
<reference evidence="2" key="1">
    <citation type="submission" date="2016-11" db="UniProtKB">
        <authorList>
            <consortium name="WormBaseParasite"/>
        </authorList>
    </citation>
    <scope>IDENTIFICATION</scope>
</reference>
<accession>A0A1I7UJR0</accession>
<dbReference type="InterPro" id="IPR052669">
    <property type="entry name" value="SL1/TIF-IB_Component"/>
</dbReference>
<dbReference type="STRING" id="1561998.A0A1I7UJR0"/>
<evidence type="ECO:0000313" key="1">
    <source>
        <dbReference type="Proteomes" id="UP000095282"/>
    </source>
</evidence>
<dbReference type="eggNOG" id="ENOG502T1NY">
    <property type="taxonomic scope" value="Eukaryota"/>
</dbReference>
<protein>
    <submittedName>
        <fullName evidence="2">FAT domain-containing protein</fullName>
    </submittedName>
</protein>
<evidence type="ECO:0000313" key="2">
    <source>
        <dbReference type="WBParaSite" id="Csp11.Scaffold630.g16657.t1"/>
    </source>
</evidence>
<dbReference type="Proteomes" id="UP000095282">
    <property type="component" value="Unplaced"/>
</dbReference>
<organism evidence="1 2">
    <name type="scientific">Caenorhabditis tropicalis</name>
    <dbReference type="NCBI Taxonomy" id="1561998"/>
    <lineage>
        <taxon>Eukaryota</taxon>
        <taxon>Metazoa</taxon>
        <taxon>Ecdysozoa</taxon>
        <taxon>Nematoda</taxon>
        <taxon>Chromadorea</taxon>
        <taxon>Rhabditida</taxon>
        <taxon>Rhabditina</taxon>
        <taxon>Rhabditomorpha</taxon>
        <taxon>Rhabditoidea</taxon>
        <taxon>Rhabditidae</taxon>
        <taxon>Peloderinae</taxon>
        <taxon>Caenorhabditis</taxon>
    </lineage>
</organism>
<keyword evidence="1" id="KW-1185">Reference proteome</keyword>